<evidence type="ECO:0000313" key="3">
    <source>
        <dbReference type="Proteomes" id="UP001066276"/>
    </source>
</evidence>
<dbReference type="EMBL" id="JANPWB010000015">
    <property type="protein sequence ID" value="KAJ1092905.1"/>
    <property type="molecule type" value="Genomic_DNA"/>
</dbReference>
<feature type="region of interest" description="Disordered" evidence="1">
    <location>
        <begin position="18"/>
        <end position="58"/>
    </location>
</feature>
<keyword evidence="3" id="KW-1185">Reference proteome</keyword>
<proteinExistence type="predicted"/>
<evidence type="ECO:0000256" key="1">
    <source>
        <dbReference type="SAM" id="MobiDB-lite"/>
    </source>
</evidence>
<gene>
    <name evidence="2" type="ORF">NDU88_006015</name>
</gene>
<feature type="compositionally biased region" description="Basic and acidic residues" evidence="1">
    <location>
        <begin position="128"/>
        <end position="139"/>
    </location>
</feature>
<feature type="region of interest" description="Disordered" evidence="1">
    <location>
        <begin position="119"/>
        <end position="139"/>
    </location>
</feature>
<sequence>MVYQTCYRETWDYQLQTQKEGESHKRYTGSSGDVGVEEEGKRGEGAEEVRRSAGTKPDYRFTGLHSKASFMGAFEAGVEEMSKSKGVASMRTSAARCGWASSSSVPYGLAEVVDWRPCGRPASSKLNPLKDDARLLSDA</sequence>
<evidence type="ECO:0000313" key="2">
    <source>
        <dbReference type="EMBL" id="KAJ1092905.1"/>
    </source>
</evidence>
<reference evidence="2" key="1">
    <citation type="journal article" date="2022" name="bioRxiv">
        <title>Sequencing and chromosome-scale assembly of the giantPleurodeles waltlgenome.</title>
        <authorList>
            <person name="Brown T."/>
            <person name="Elewa A."/>
            <person name="Iarovenko S."/>
            <person name="Subramanian E."/>
            <person name="Araus A.J."/>
            <person name="Petzold A."/>
            <person name="Susuki M."/>
            <person name="Suzuki K.-i.T."/>
            <person name="Hayashi T."/>
            <person name="Toyoda A."/>
            <person name="Oliveira C."/>
            <person name="Osipova E."/>
            <person name="Leigh N.D."/>
            <person name="Simon A."/>
            <person name="Yun M.H."/>
        </authorList>
    </citation>
    <scope>NUCLEOTIDE SEQUENCE</scope>
    <source>
        <strain evidence="2">20211129_DDA</strain>
        <tissue evidence="2">Liver</tissue>
    </source>
</reference>
<dbReference type="Proteomes" id="UP001066276">
    <property type="component" value="Chromosome 11"/>
</dbReference>
<protein>
    <submittedName>
        <fullName evidence="2">Uncharacterized protein</fullName>
    </submittedName>
</protein>
<organism evidence="2 3">
    <name type="scientific">Pleurodeles waltl</name>
    <name type="common">Iberian ribbed newt</name>
    <dbReference type="NCBI Taxonomy" id="8319"/>
    <lineage>
        <taxon>Eukaryota</taxon>
        <taxon>Metazoa</taxon>
        <taxon>Chordata</taxon>
        <taxon>Craniata</taxon>
        <taxon>Vertebrata</taxon>
        <taxon>Euteleostomi</taxon>
        <taxon>Amphibia</taxon>
        <taxon>Batrachia</taxon>
        <taxon>Caudata</taxon>
        <taxon>Salamandroidea</taxon>
        <taxon>Salamandridae</taxon>
        <taxon>Pleurodelinae</taxon>
        <taxon>Pleurodeles</taxon>
    </lineage>
</organism>
<accession>A0AAV7LQQ9</accession>
<name>A0AAV7LQQ9_PLEWA</name>
<dbReference type="AlphaFoldDB" id="A0AAV7LQQ9"/>
<feature type="compositionally biased region" description="Basic and acidic residues" evidence="1">
    <location>
        <begin position="38"/>
        <end position="51"/>
    </location>
</feature>
<comment type="caution">
    <text evidence="2">The sequence shown here is derived from an EMBL/GenBank/DDBJ whole genome shotgun (WGS) entry which is preliminary data.</text>
</comment>